<dbReference type="Pfam" id="PF02201">
    <property type="entry name" value="SWIB"/>
    <property type="match status" value="1"/>
</dbReference>
<dbReference type="PANTHER" id="PTHR13844">
    <property type="entry name" value="SWI/SNF-RELATED MATRIX-ASSOCIATED ACTIN-DEPENDENT REGULATOR OF CHROMATIN SUBFAMILY D"/>
    <property type="match status" value="1"/>
</dbReference>
<reference evidence="4" key="2">
    <citation type="submission" date="2018-04" db="EMBL/GenBank/DDBJ databases">
        <title>Leveraging single-cell genomics to expand the Fungal Tree of Life.</title>
        <authorList>
            <consortium name="DOE Joint Genome Institute"/>
            <person name="Ahrendt S.R."/>
            <person name="Quandt C.A."/>
            <person name="Ciobanu D."/>
            <person name="Clum A."/>
            <person name="Salamov A."/>
            <person name="Andreopoulos B."/>
            <person name="Cheng J.-F."/>
            <person name="Woyke T."/>
            <person name="Pelin A."/>
            <person name="Henrissat B."/>
            <person name="Benny G.L."/>
            <person name="Smith M.E."/>
            <person name="James T.Y."/>
            <person name="Grigoriev I.V."/>
        </authorList>
    </citation>
    <scope>NUCLEOTIDE SEQUENCE</scope>
    <source>
        <strain evidence="4">ATCC 52028</strain>
    </source>
</reference>
<evidence type="ECO:0000256" key="1">
    <source>
        <dbReference type="SAM" id="MobiDB-lite"/>
    </source>
</evidence>
<evidence type="ECO:0000313" key="4">
    <source>
        <dbReference type="EMBL" id="RKP02310.1"/>
    </source>
</evidence>
<organism evidence="3 5">
    <name type="scientific">Caulochytrium protostelioides</name>
    <dbReference type="NCBI Taxonomy" id="1555241"/>
    <lineage>
        <taxon>Eukaryota</taxon>
        <taxon>Fungi</taxon>
        <taxon>Fungi incertae sedis</taxon>
        <taxon>Chytridiomycota</taxon>
        <taxon>Chytridiomycota incertae sedis</taxon>
        <taxon>Chytridiomycetes</taxon>
        <taxon>Caulochytriales</taxon>
        <taxon>Caulochytriaceae</taxon>
        <taxon>Caulochytrium</taxon>
    </lineage>
</organism>
<reference evidence="5 6" key="1">
    <citation type="journal article" date="2018" name="Nat. Microbiol.">
        <title>Leveraging single-cell genomics to expand the fungal tree of life.</title>
        <authorList>
            <person name="Ahrendt S.R."/>
            <person name="Quandt C.A."/>
            <person name="Ciobanu D."/>
            <person name="Clum A."/>
            <person name="Salamov A."/>
            <person name="Andreopoulos B."/>
            <person name="Cheng J.F."/>
            <person name="Woyke T."/>
            <person name="Pelin A."/>
            <person name="Henrissat B."/>
            <person name="Reynolds N.K."/>
            <person name="Benny G.L."/>
            <person name="Smith M.E."/>
            <person name="James T.Y."/>
            <person name="Grigoriev I.V."/>
        </authorList>
    </citation>
    <scope>NUCLEOTIDE SEQUENCE [LARGE SCALE GENOMIC DNA]</scope>
    <source>
        <strain evidence="5 6">ATCC 52028</strain>
    </source>
</reference>
<dbReference type="OrthoDB" id="10263741at2759"/>
<proteinExistence type="predicted"/>
<dbReference type="SMART" id="SM00151">
    <property type="entry name" value="SWIB"/>
    <property type="match status" value="1"/>
</dbReference>
<evidence type="ECO:0000259" key="2">
    <source>
        <dbReference type="PROSITE" id="PS51925"/>
    </source>
</evidence>
<accession>A0A4P9WYV2</accession>
<dbReference type="InterPro" id="IPR036885">
    <property type="entry name" value="SWIB_MDM2_dom_sf"/>
</dbReference>
<evidence type="ECO:0000313" key="6">
    <source>
        <dbReference type="Proteomes" id="UP000274922"/>
    </source>
</evidence>
<feature type="compositionally biased region" description="Low complexity" evidence="1">
    <location>
        <begin position="12"/>
        <end position="25"/>
    </location>
</feature>
<protein>
    <recommendedName>
        <fullName evidence="2">DM2 domain-containing protein</fullName>
    </recommendedName>
</protein>
<dbReference type="InterPro" id="IPR003121">
    <property type="entry name" value="SWIB_MDM2_domain"/>
</dbReference>
<dbReference type="Proteomes" id="UP000268535">
    <property type="component" value="Unassembled WGS sequence"/>
</dbReference>
<dbReference type="EMBL" id="ML014146">
    <property type="protein sequence ID" value="RKP02310.1"/>
    <property type="molecule type" value="Genomic_DNA"/>
</dbReference>
<name>A0A4P9WYV2_9FUNG</name>
<feature type="domain" description="DM2" evidence="2">
    <location>
        <begin position="233"/>
        <end position="310"/>
    </location>
</feature>
<sequence length="442" mass="48410">MPGTGPGPAPATPAAAAAAAAAQAAKPRVHRKKPTDRALPRRMAAYVPEAPLYTALQDFEKKLDAVMSRTQLDAMDALPKAGRPSRRRLRVFVSNWAAHQPRAAPMAAAADGSPATAPPALSEMGDPNLVRDVYERETGKIPSWALRVEGRLLEVAAGRRTKAHGPGGAAASPKFSSLIDRMVVQLDRDPAVYPDGATVQWQPTAGAPDCDGFEIKRLGDTDVKCKILLYLRHQPERTKLAPALAALLDIKADTRENVTLALWQYIKGHRLQDEEDKRAVRCNAALAAVLGVPRFELRHLVDVVSPLLLPPDPVVIDYTIRVDRPYTVAKFAYDLDVELDDPQRAQRRRVAFGAGPVAQDLAALDDKMVALVAQLHQAKLKRDFMALFADNPVAFLNQWMASQRCDLDAVLGDTRIHPEDTRHAAFFQTPEMVSAAMQFMRM</sequence>
<dbReference type="CDD" id="cd10568">
    <property type="entry name" value="SWIB_like"/>
    <property type="match status" value="1"/>
</dbReference>
<dbReference type="AlphaFoldDB" id="A0A4P9WYV2"/>
<dbReference type="SUPFAM" id="SSF47592">
    <property type="entry name" value="SWIB/MDM2 domain"/>
    <property type="match status" value="1"/>
</dbReference>
<dbReference type="InterPro" id="IPR019835">
    <property type="entry name" value="SWIB_domain"/>
</dbReference>
<dbReference type="PROSITE" id="PS51925">
    <property type="entry name" value="SWIB_MDM2"/>
    <property type="match status" value="1"/>
</dbReference>
<evidence type="ECO:0000313" key="3">
    <source>
        <dbReference type="EMBL" id="RKO97553.1"/>
    </source>
</evidence>
<feature type="compositionally biased region" description="Pro residues" evidence="1">
    <location>
        <begin position="1"/>
        <end position="11"/>
    </location>
</feature>
<dbReference type="EMBL" id="ML009232">
    <property type="protein sequence ID" value="RKO97553.1"/>
    <property type="molecule type" value="Genomic_DNA"/>
</dbReference>
<evidence type="ECO:0000313" key="5">
    <source>
        <dbReference type="Proteomes" id="UP000268535"/>
    </source>
</evidence>
<gene>
    <name evidence="3" type="ORF">CAUPRSCDRAFT_6348</name>
    <name evidence="4" type="ORF">CXG81DRAFT_10939</name>
</gene>
<feature type="region of interest" description="Disordered" evidence="1">
    <location>
        <begin position="1"/>
        <end position="40"/>
    </location>
</feature>
<dbReference type="STRING" id="1555241.A0A4P9WYV2"/>
<reference evidence="3" key="3">
    <citation type="submission" date="2018-08" db="EMBL/GenBank/DDBJ databases">
        <title>Leveraging single-cell genomics to expand the Fungal Tree of Life.</title>
        <authorList>
            <consortium name="DOE Joint Genome Institute"/>
            <person name="Ahrendt S.R."/>
            <person name="Quandt C.A."/>
            <person name="Ciobanu D."/>
            <person name="Clum A."/>
            <person name="Salamov A."/>
            <person name="Andreopoulos B."/>
            <person name="Cheng J.-F."/>
            <person name="Woyke T."/>
            <person name="Pelin A."/>
            <person name="Henrissat B."/>
            <person name="Reynolds N."/>
            <person name="Benny G.L."/>
            <person name="Smith M.E."/>
            <person name="James T.Y."/>
            <person name="Grigoriev I.V."/>
        </authorList>
    </citation>
    <scope>NUCLEOTIDE SEQUENCE</scope>
    <source>
        <strain evidence="3">ATCC 52028</strain>
    </source>
</reference>
<keyword evidence="6" id="KW-1185">Reference proteome</keyword>
<dbReference type="Gene3D" id="1.10.245.10">
    <property type="entry name" value="SWIB/MDM2 domain"/>
    <property type="match status" value="1"/>
</dbReference>
<dbReference type="Proteomes" id="UP000274922">
    <property type="component" value="Unassembled WGS sequence"/>
</dbReference>